<evidence type="ECO:0000313" key="3">
    <source>
        <dbReference type="EMBL" id="KAA5546133.1"/>
    </source>
</evidence>
<dbReference type="AlphaFoldDB" id="A0A5M6DFF7"/>
<dbReference type="Pfam" id="PF13692">
    <property type="entry name" value="Glyco_trans_1_4"/>
    <property type="match status" value="1"/>
</dbReference>
<keyword evidence="4" id="KW-1185">Reference proteome</keyword>
<feature type="domain" description="Glycosyltransferase subfamily 4-like N-terminal" evidence="2">
    <location>
        <begin position="14"/>
        <end position="173"/>
    </location>
</feature>
<evidence type="ECO:0000259" key="2">
    <source>
        <dbReference type="Pfam" id="PF13439"/>
    </source>
</evidence>
<protein>
    <submittedName>
        <fullName evidence="3">Glycosyltransferase family 4 protein</fullName>
    </submittedName>
</protein>
<dbReference type="Pfam" id="PF13439">
    <property type="entry name" value="Glyco_transf_4"/>
    <property type="match status" value="1"/>
</dbReference>
<gene>
    <name evidence="3" type="ORF">FYK55_04345</name>
</gene>
<accession>A0A5M6DFF7</accession>
<dbReference type="SUPFAM" id="SSF53756">
    <property type="entry name" value="UDP-Glycosyltransferase/glycogen phosphorylase"/>
    <property type="match status" value="1"/>
</dbReference>
<dbReference type="EMBL" id="VWOX01000002">
    <property type="protein sequence ID" value="KAA5546133.1"/>
    <property type="molecule type" value="Genomic_DNA"/>
</dbReference>
<dbReference type="Proteomes" id="UP000324479">
    <property type="component" value="Unassembled WGS sequence"/>
</dbReference>
<organism evidence="3 4">
    <name type="scientific">Roseiconus nitratireducens</name>
    <dbReference type="NCBI Taxonomy" id="2605748"/>
    <lineage>
        <taxon>Bacteria</taxon>
        <taxon>Pseudomonadati</taxon>
        <taxon>Planctomycetota</taxon>
        <taxon>Planctomycetia</taxon>
        <taxon>Pirellulales</taxon>
        <taxon>Pirellulaceae</taxon>
        <taxon>Roseiconus</taxon>
    </lineage>
</organism>
<name>A0A5M6DFF7_9BACT</name>
<dbReference type="RefSeq" id="WP_150075140.1">
    <property type="nucleotide sequence ID" value="NZ_VWOX01000002.1"/>
</dbReference>
<dbReference type="PANTHER" id="PTHR46401">
    <property type="entry name" value="GLYCOSYLTRANSFERASE WBBK-RELATED"/>
    <property type="match status" value="1"/>
</dbReference>
<sequence length="364" mass="40116">MRVNFLSPPPNLFGGERVIAIYTRELVRLGHQVEIVCCRPEQRSLRGKVSSLVRTGHWPKPKSIGPSHYENYGVPYHVIDHDGPIVDQDLSDADAVVATFWKTAEWAAKLSPSKGQKYYCVQHDEGTIHGPQADQTYDLALQHIYVSQWIANRVRQRHPGANGIVIPNAIDVDDFDPGPRSRPPKPRVGVMYSADFEKKGTDVALAAVGEARKRLPDLELVAYGTQPPSSDDQPIIDQYLIRPDAEQLAQMYASCSAWLFPSRFEGFGLPILEAMASRTPVIGTPTGAAPELIAGGGGILVPMKNVGAMSDAICRVHAFEGAQWRQMSEAAFETARSHRWSDAAQRFEDFLQTHHPASTTSLTA</sequence>
<evidence type="ECO:0000256" key="1">
    <source>
        <dbReference type="ARBA" id="ARBA00022679"/>
    </source>
</evidence>
<comment type="caution">
    <text evidence="3">The sequence shown here is derived from an EMBL/GenBank/DDBJ whole genome shotgun (WGS) entry which is preliminary data.</text>
</comment>
<dbReference type="CDD" id="cd03801">
    <property type="entry name" value="GT4_PimA-like"/>
    <property type="match status" value="1"/>
</dbReference>
<dbReference type="InterPro" id="IPR028098">
    <property type="entry name" value="Glyco_trans_4-like_N"/>
</dbReference>
<dbReference type="Gene3D" id="3.40.50.11090">
    <property type="match status" value="1"/>
</dbReference>
<reference evidence="3 4" key="1">
    <citation type="submission" date="2019-08" db="EMBL/GenBank/DDBJ databases">
        <authorList>
            <person name="Dhanesh K."/>
            <person name="Kumar G."/>
            <person name="Sasikala C."/>
            <person name="Venkata Ramana C."/>
        </authorList>
    </citation>
    <scope>NUCLEOTIDE SEQUENCE [LARGE SCALE GENOMIC DNA]</scope>
    <source>
        <strain evidence="3 4">JC645</strain>
    </source>
</reference>
<dbReference type="PANTHER" id="PTHR46401:SF2">
    <property type="entry name" value="GLYCOSYLTRANSFERASE WBBK-RELATED"/>
    <property type="match status" value="1"/>
</dbReference>
<keyword evidence="1 3" id="KW-0808">Transferase</keyword>
<dbReference type="Gene3D" id="3.40.50.2000">
    <property type="entry name" value="Glycogen Phosphorylase B"/>
    <property type="match status" value="1"/>
</dbReference>
<dbReference type="GO" id="GO:0009103">
    <property type="term" value="P:lipopolysaccharide biosynthetic process"/>
    <property type="evidence" value="ECO:0007669"/>
    <property type="project" value="TreeGrafter"/>
</dbReference>
<proteinExistence type="predicted"/>
<dbReference type="GO" id="GO:0016757">
    <property type="term" value="F:glycosyltransferase activity"/>
    <property type="evidence" value="ECO:0007669"/>
    <property type="project" value="TreeGrafter"/>
</dbReference>
<evidence type="ECO:0000313" key="4">
    <source>
        <dbReference type="Proteomes" id="UP000324479"/>
    </source>
</evidence>